<name>A0A6G9YME1_9NOCA</name>
<reference evidence="3 4" key="1">
    <citation type="journal article" date="2019" name="ACS Chem. Biol.">
        <title>Identification and Mobilization of a Cryptic Antibiotic Biosynthesis Gene Locus from a Human-Pathogenic Nocardia Isolate.</title>
        <authorList>
            <person name="Herisse M."/>
            <person name="Ishida K."/>
            <person name="Porter J.L."/>
            <person name="Howden B."/>
            <person name="Hertweck C."/>
            <person name="Stinear T.P."/>
            <person name="Pidot S.J."/>
        </authorList>
    </citation>
    <scope>NUCLEOTIDE SEQUENCE [LARGE SCALE GENOMIC DNA]</scope>
    <source>
        <strain evidence="3 4">AUSMDU00012717</strain>
    </source>
</reference>
<evidence type="ECO:0000313" key="3">
    <source>
        <dbReference type="EMBL" id="QIS14362.1"/>
    </source>
</evidence>
<dbReference type="Pfam" id="PF02452">
    <property type="entry name" value="PemK_toxin"/>
    <property type="match status" value="1"/>
</dbReference>
<dbReference type="Proteomes" id="UP000503540">
    <property type="component" value="Chromosome"/>
</dbReference>
<proteinExistence type="inferred from homology"/>
<dbReference type="RefSeq" id="WP_167476783.1">
    <property type="nucleotide sequence ID" value="NZ_CP046172.1"/>
</dbReference>
<dbReference type="EMBL" id="CP046172">
    <property type="protein sequence ID" value="QIS14362.1"/>
    <property type="molecule type" value="Genomic_DNA"/>
</dbReference>
<evidence type="ECO:0000256" key="2">
    <source>
        <dbReference type="ARBA" id="ARBA00022649"/>
    </source>
</evidence>
<dbReference type="GO" id="GO:0004521">
    <property type="term" value="F:RNA endonuclease activity"/>
    <property type="evidence" value="ECO:0007669"/>
    <property type="project" value="TreeGrafter"/>
</dbReference>
<dbReference type="GO" id="GO:0003677">
    <property type="term" value="F:DNA binding"/>
    <property type="evidence" value="ECO:0007669"/>
    <property type="project" value="InterPro"/>
</dbReference>
<protein>
    <submittedName>
        <fullName evidence="3">Type II toxin-antitoxin system PemK/MazF family toxin</fullName>
    </submittedName>
</protein>
<gene>
    <name evidence="3" type="ORF">F5544_32625</name>
</gene>
<dbReference type="PANTHER" id="PTHR33988:SF2">
    <property type="entry name" value="ENDORIBONUCLEASE MAZF"/>
    <property type="match status" value="1"/>
</dbReference>
<keyword evidence="4" id="KW-1185">Reference proteome</keyword>
<dbReference type="SUPFAM" id="SSF50118">
    <property type="entry name" value="Cell growth inhibitor/plasmid maintenance toxic component"/>
    <property type="match status" value="1"/>
</dbReference>
<dbReference type="GO" id="GO:0006402">
    <property type="term" value="P:mRNA catabolic process"/>
    <property type="evidence" value="ECO:0007669"/>
    <property type="project" value="TreeGrafter"/>
</dbReference>
<dbReference type="InterPro" id="IPR011067">
    <property type="entry name" value="Plasmid_toxin/cell-grow_inhib"/>
</dbReference>
<comment type="similarity">
    <text evidence="1">Belongs to the PemK/MazF family.</text>
</comment>
<dbReference type="Gene3D" id="2.30.30.110">
    <property type="match status" value="1"/>
</dbReference>
<dbReference type="InterPro" id="IPR003477">
    <property type="entry name" value="PemK-like"/>
</dbReference>
<dbReference type="GO" id="GO:0016075">
    <property type="term" value="P:rRNA catabolic process"/>
    <property type="evidence" value="ECO:0007669"/>
    <property type="project" value="TreeGrafter"/>
</dbReference>
<sequence>MLVRGAVYKVDLGEAKRGHEQRGRRLGVLVSPSDWLGSTVTIVPTSTSAGGSVYRPLVEIDGRETRLLVDQIRTIDTDYLKEQVGNLTRDCMAELDDALGRYLGIH</sequence>
<dbReference type="AlphaFoldDB" id="A0A6G9YME1"/>
<evidence type="ECO:0000256" key="1">
    <source>
        <dbReference type="ARBA" id="ARBA00007521"/>
    </source>
</evidence>
<organism evidence="3 4">
    <name type="scientific">Nocardia arthritidis</name>
    <dbReference type="NCBI Taxonomy" id="228602"/>
    <lineage>
        <taxon>Bacteria</taxon>
        <taxon>Bacillati</taxon>
        <taxon>Actinomycetota</taxon>
        <taxon>Actinomycetes</taxon>
        <taxon>Mycobacteriales</taxon>
        <taxon>Nocardiaceae</taxon>
        <taxon>Nocardia</taxon>
    </lineage>
</organism>
<dbReference type="KEGG" id="nah:F5544_32625"/>
<dbReference type="PANTHER" id="PTHR33988">
    <property type="entry name" value="ENDORIBONUCLEASE MAZF-RELATED"/>
    <property type="match status" value="1"/>
</dbReference>
<keyword evidence="2" id="KW-1277">Toxin-antitoxin system</keyword>
<accession>A0A6G9YME1</accession>
<evidence type="ECO:0000313" key="4">
    <source>
        <dbReference type="Proteomes" id="UP000503540"/>
    </source>
</evidence>